<keyword evidence="1" id="KW-0732">Signal</keyword>
<evidence type="ECO:0000313" key="3">
    <source>
        <dbReference type="Proteomes" id="UP000069135"/>
    </source>
</evidence>
<dbReference type="STRING" id="1735162.PeribacterB2_1007"/>
<accession>A0A0S1SXD0</accession>
<accession>A0A0S1SNE8</accession>
<reference evidence="2 3" key="2">
    <citation type="journal article" date="2016" name="PeerJ">
        <title>Analysis of five complete genome sequences for members of the class Peribacteria in the recently recognized Peregrinibacteria bacterial phylum.</title>
        <authorList>
            <person name="Anantharaman K."/>
            <person name="Brown C.T."/>
            <person name="Burstein D."/>
            <person name="Castelle C.J."/>
            <person name="Probst A.J."/>
            <person name="Thomas B.C."/>
            <person name="Williams K.H."/>
            <person name="Banfield J.F."/>
        </authorList>
    </citation>
    <scope>NUCLEOTIDE SEQUENCE [LARGE SCALE GENOMIC DNA]</scope>
    <source>
        <strain evidence="2">RIFOXYD1_FULL_PER-ii_59_16</strain>
    </source>
</reference>
<reference evidence="3" key="1">
    <citation type="submission" date="2015-10" db="EMBL/GenBank/DDBJ databases">
        <title>Analysis of five complete genome sequences for members of the class Peribacteria in the recently recognized Peregrinibacteria bacterial phylum.</title>
        <authorList>
            <person name="Anantharaman K."/>
            <person name="Brown C.T."/>
            <person name="Burstein D."/>
            <person name="Castelle C.J."/>
            <person name="Probst A.J."/>
            <person name="Thomas B.C."/>
            <person name="Williams K.H."/>
            <person name="Banfield J.F."/>
        </authorList>
    </citation>
    <scope>NUCLEOTIDE SEQUENCE [LARGE SCALE GENOMIC DNA]</scope>
</reference>
<dbReference type="AlphaFoldDB" id="A0A0S1SI03"/>
<accession>A0A0S1SI03</accession>
<accession>A0A0S1ST55</accession>
<accession>A0A0S1SPP5</accession>
<organism evidence="2 3">
    <name type="scientific">Candidatus Peribacter riflensis</name>
    <dbReference type="NCBI Taxonomy" id="1735162"/>
    <lineage>
        <taxon>Bacteria</taxon>
        <taxon>Candidatus Peregrinibacteriota</taxon>
        <taxon>Candidatus Peribacteria</taxon>
        <taxon>Candidatus Peribacterales</taxon>
        <taxon>Candidatus Peribacteraceae</taxon>
        <taxon>Candidatus Peribacter</taxon>
    </lineage>
</organism>
<name>A0A0S1SI03_9BACT</name>
<feature type="signal peptide" evidence="1">
    <location>
        <begin position="1"/>
        <end position="22"/>
    </location>
</feature>
<proteinExistence type="predicted"/>
<protein>
    <submittedName>
        <fullName evidence="2">Uncharacterized protein</fullName>
    </submittedName>
</protein>
<gene>
    <name evidence="2" type="ORF">PeribacterD1_1005</name>
</gene>
<evidence type="ECO:0000256" key="1">
    <source>
        <dbReference type="SAM" id="SignalP"/>
    </source>
</evidence>
<sequence>MKRYAAAIGFLLLLLTTGSASAQQADGDVRLYERMHAITLQEIALENVDDVIVTYVVQLAEQEKMIPAGKTSSDLREAVKAALETRLDDFCEMYNATFDGCPEVYQTFRDWARDMIETRTLSTDLLHIATGYETGVSGAMGEIFTIAERTLTIRHLWRSQDDALLTPEVFPLVRAVPRPDSVTDGMFDDLGSELKMHMPGAVWRYRYGLAAFGDYCTETTDASELFEAVRERSCAVEEKLRALRDALPANALDYTPPLQKGEIVIFPLRRLDDPAHVVVWMMAENINGRVEREAGVGWDLALDPVPIGFVGGDSCDAGTLSEPYCTVVNRFRIRPGGRYEDPPKEPGENGGICHLPFARDGYLCRPLRHDRCNVEIEYKDPRSIVLTECKPSQSKQPISLTASGPDICRTGWWRIPASSSSSSQGSGETEKSSCSLCIPKMQCESDCEGHSALTNPKDEDGKIRICISTSAPRSLLLHNVIHELVHAQQLCNLPPGTKIFDTAERCCANEYEAYRASCRILAEDGVLEEAGASIEECAGGLANVSCERYGDRICSEINTVNLKQKIDEVLERRASESQENFPTCEELIGEGTGSGKFDTRPLSMVEAMNMACSPGCKTQYENTIGNNLCYVGQCIEQSVEQSRLIPGRMPLNVADEAYPWDACAAEDPRAGGMMALPALSPPLPPPYNPRLLVESLDRALCQINGLPAATPPIFCQFDYERRLSIPTDNYVTTTLSFTDQIAENLNPTASLQRMTQSVSTRIGTALLSRYLTWAGRSLAETLRAGNLLMQNMERTVFPRTTCPRNATEEPDFCRSSAASY</sequence>
<feature type="chain" id="PRO_5009797850" evidence="1">
    <location>
        <begin position="23"/>
        <end position="820"/>
    </location>
</feature>
<evidence type="ECO:0000313" key="2">
    <source>
        <dbReference type="EMBL" id="ALM13670.1"/>
    </source>
</evidence>
<dbReference type="Proteomes" id="UP000069135">
    <property type="component" value="Chromosome"/>
</dbReference>
<dbReference type="KEGG" id="prf:PeribacterA2_1005"/>
<dbReference type="EMBL" id="CP013065">
    <property type="protein sequence ID" value="ALM13670.1"/>
    <property type="molecule type" value="Genomic_DNA"/>
</dbReference>